<keyword evidence="1" id="KW-0812">Transmembrane</keyword>
<accession>A0A1M6KIL0</accession>
<dbReference type="Proteomes" id="UP000184052">
    <property type="component" value="Unassembled WGS sequence"/>
</dbReference>
<dbReference type="STRING" id="1121476.SAMN02745751_02905"/>
<dbReference type="InterPro" id="IPR025470">
    <property type="entry name" value="DUF4321"/>
</dbReference>
<evidence type="ECO:0000313" key="3">
    <source>
        <dbReference type="Proteomes" id="UP000184052"/>
    </source>
</evidence>
<name>A0A1M6KIL0_9FIRM</name>
<keyword evidence="3" id="KW-1185">Reference proteome</keyword>
<feature type="transmembrane region" description="Helical" evidence="1">
    <location>
        <begin position="7"/>
        <end position="34"/>
    </location>
</feature>
<protein>
    <recommendedName>
        <fullName evidence="4">DUF4321 domain-containing protein</fullName>
    </recommendedName>
</protein>
<keyword evidence="1" id="KW-1133">Transmembrane helix</keyword>
<feature type="transmembrane region" description="Helical" evidence="1">
    <location>
        <begin position="54"/>
        <end position="77"/>
    </location>
</feature>
<evidence type="ECO:0000313" key="2">
    <source>
        <dbReference type="EMBL" id="SHJ58774.1"/>
    </source>
</evidence>
<reference evidence="2 3" key="1">
    <citation type="submission" date="2016-11" db="EMBL/GenBank/DDBJ databases">
        <authorList>
            <person name="Jaros S."/>
            <person name="Januszkiewicz K."/>
            <person name="Wedrychowicz H."/>
        </authorList>
    </citation>
    <scope>NUCLEOTIDE SEQUENCE [LARGE SCALE GENOMIC DNA]</scope>
    <source>
        <strain evidence="2 3">DSM 17477</strain>
    </source>
</reference>
<gene>
    <name evidence="2" type="ORF">SAMN02745751_02905</name>
</gene>
<organism evidence="2 3">
    <name type="scientific">Dethiosulfatibacter aminovorans DSM 17477</name>
    <dbReference type="NCBI Taxonomy" id="1121476"/>
    <lineage>
        <taxon>Bacteria</taxon>
        <taxon>Bacillati</taxon>
        <taxon>Bacillota</taxon>
        <taxon>Tissierellia</taxon>
        <taxon>Dethiosulfatibacter</taxon>
    </lineage>
</organism>
<dbReference type="EMBL" id="FQZL01000026">
    <property type="protein sequence ID" value="SHJ58774.1"/>
    <property type="molecule type" value="Genomic_DNA"/>
</dbReference>
<evidence type="ECO:0000256" key="1">
    <source>
        <dbReference type="SAM" id="Phobius"/>
    </source>
</evidence>
<evidence type="ECO:0008006" key="4">
    <source>
        <dbReference type="Google" id="ProtNLM"/>
    </source>
</evidence>
<sequence length="80" mass="8626">MKKHNIILWIFIIAAGSIIGNIIGDALSGVIPVLKLSESISFGPATLDLSFFDFTMGFSFNINLAGVIGIIAVILIFRKM</sequence>
<proteinExistence type="predicted"/>
<keyword evidence="1" id="KW-0472">Membrane</keyword>
<dbReference type="RefSeq" id="WP_175548574.1">
    <property type="nucleotide sequence ID" value="NZ_FQZL01000026.1"/>
</dbReference>
<dbReference type="Pfam" id="PF14209">
    <property type="entry name" value="DUF4321"/>
    <property type="match status" value="1"/>
</dbReference>
<dbReference type="AlphaFoldDB" id="A0A1M6KIL0"/>